<sequence length="265" mass="30099">MALIEVNYLSQALSKITALQVFIPNDLNPAEQEGIPYYGRETRVLYLLHGYSGNQTDWIQGTTICNLAKKYNFAVVCPAGDNSFYLDQEMTGGKYATFVGEELPAYMEQLFHFSGKREDTYIGGFSMGGFGAVHTALRYNRKFGKVMAFSSAFIINEIIKTGSKTTGSLTNRPYQEHIFGPGESLKTSEKNPEYLLCRLLEKKEILPEFYLACGTEDTLLPHNREFRDFLKEKKVPAIYTESPGGHSWDFWNRALEPAVKWMMED</sequence>
<evidence type="ECO:0000313" key="2">
    <source>
        <dbReference type="Proteomes" id="UP000886757"/>
    </source>
</evidence>
<dbReference type="Proteomes" id="UP000886757">
    <property type="component" value="Unassembled WGS sequence"/>
</dbReference>
<gene>
    <name evidence="1" type="ORF">IAB31_05320</name>
</gene>
<accession>A0A9D1ADE5</accession>
<dbReference type="PANTHER" id="PTHR48098:SF1">
    <property type="entry name" value="DIACYLGLYCEROL ACYLTRANSFERASE_MYCOLYLTRANSFERASE AG85A"/>
    <property type="match status" value="1"/>
</dbReference>
<evidence type="ECO:0000313" key="1">
    <source>
        <dbReference type="EMBL" id="HIR13327.1"/>
    </source>
</evidence>
<name>A0A9D1ADE5_9FIRM</name>
<dbReference type="GO" id="GO:0016747">
    <property type="term" value="F:acyltransferase activity, transferring groups other than amino-acyl groups"/>
    <property type="evidence" value="ECO:0007669"/>
    <property type="project" value="TreeGrafter"/>
</dbReference>
<comment type="caution">
    <text evidence="1">The sequence shown here is derived from an EMBL/GenBank/DDBJ whole genome shotgun (WGS) entry which is preliminary data.</text>
</comment>
<dbReference type="EMBL" id="DVGK01000061">
    <property type="protein sequence ID" value="HIR13327.1"/>
    <property type="molecule type" value="Genomic_DNA"/>
</dbReference>
<dbReference type="InterPro" id="IPR050583">
    <property type="entry name" value="Mycobacterial_A85_antigen"/>
</dbReference>
<dbReference type="Gene3D" id="3.40.50.1820">
    <property type="entry name" value="alpha/beta hydrolase"/>
    <property type="match status" value="1"/>
</dbReference>
<dbReference type="PANTHER" id="PTHR48098">
    <property type="entry name" value="ENTEROCHELIN ESTERASE-RELATED"/>
    <property type="match status" value="1"/>
</dbReference>
<reference evidence="1" key="1">
    <citation type="submission" date="2020-10" db="EMBL/GenBank/DDBJ databases">
        <authorList>
            <person name="Gilroy R."/>
        </authorList>
    </citation>
    <scope>NUCLEOTIDE SEQUENCE</scope>
    <source>
        <strain evidence="1">ChiSjej4B22-8148</strain>
    </source>
</reference>
<reference evidence="1" key="2">
    <citation type="journal article" date="2021" name="PeerJ">
        <title>Extensive microbial diversity within the chicken gut microbiome revealed by metagenomics and culture.</title>
        <authorList>
            <person name="Gilroy R."/>
            <person name="Ravi A."/>
            <person name="Getino M."/>
            <person name="Pursley I."/>
            <person name="Horton D.L."/>
            <person name="Alikhan N.F."/>
            <person name="Baker D."/>
            <person name="Gharbi K."/>
            <person name="Hall N."/>
            <person name="Watson M."/>
            <person name="Adriaenssens E.M."/>
            <person name="Foster-Nyarko E."/>
            <person name="Jarju S."/>
            <person name="Secka A."/>
            <person name="Antonio M."/>
            <person name="Oren A."/>
            <person name="Chaudhuri R.R."/>
            <person name="La Ragione R."/>
            <person name="Hildebrand F."/>
            <person name="Pallen M.J."/>
        </authorList>
    </citation>
    <scope>NUCLEOTIDE SEQUENCE</scope>
    <source>
        <strain evidence="1">ChiSjej4B22-8148</strain>
    </source>
</reference>
<organism evidence="1 2">
    <name type="scientific">Candidatus Choladousia intestinavium</name>
    <dbReference type="NCBI Taxonomy" id="2840727"/>
    <lineage>
        <taxon>Bacteria</taxon>
        <taxon>Bacillati</taxon>
        <taxon>Bacillota</taxon>
        <taxon>Clostridia</taxon>
        <taxon>Lachnospirales</taxon>
        <taxon>Lachnospiraceae</taxon>
        <taxon>Lachnospiraceae incertae sedis</taxon>
        <taxon>Candidatus Choladousia</taxon>
    </lineage>
</organism>
<dbReference type="SUPFAM" id="SSF53474">
    <property type="entry name" value="alpha/beta-Hydrolases"/>
    <property type="match status" value="1"/>
</dbReference>
<dbReference type="InterPro" id="IPR029058">
    <property type="entry name" value="AB_hydrolase_fold"/>
</dbReference>
<proteinExistence type="predicted"/>
<protein>
    <submittedName>
        <fullName evidence="1">Acetylesterase</fullName>
    </submittedName>
</protein>
<dbReference type="Pfam" id="PF00756">
    <property type="entry name" value="Esterase"/>
    <property type="match status" value="1"/>
</dbReference>
<dbReference type="AlphaFoldDB" id="A0A9D1ADE5"/>
<dbReference type="InterPro" id="IPR000801">
    <property type="entry name" value="Esterase-like"/>
</dbReference>